<evidence type="ECO:0000313" key="2">
    <source>
        <dbReference type="EMBL" id="GMI29175.1"/>
    </source>
</evidence>
<dbReference type="EMBL" id="BRYB01003021">
    <property type="protein sequence ID" value="GMI29175.1"/>
    <property type="molecule type" value="Genomic_DNA"/>
</dbReference>
<evidence type="ECO:0000313" key="3">
    <source>
        <dbReference type="Proteomes" id="UP001165060"/>
    </source>
</evidence>
<name>A0ABQ6MNS3_9STRA</name>
<comment type="caution">
    <text evidence="2">The sequence shown here is derived from an EMBL/GenBank/DDBJ whole genome shotgun (WGS) entry which is preliminary data.</text>
</comment>
<sequence length="54" mass="5689">MSALLSARNGVSALPIHSSEPHSQAVPVSFGGQPSADSIDHGVTENPYERRFSP</sequence>
<keyword evidence="3" id="KW-1185">Reference proteome</keyword>
<feature type="compositionally biased region" description="Basic and acidic residues" evidence="1">
    <location>
        <begin position="38"/>
        <end position="54"/>
    </location>
</feature>
<evidence type="ECO:0000256" key="1">
    <source>
        <dbReference type="SAM" id="MobiDB-lite"/>
    </source>
</evidence>
<protein>
    <submittedName>
        <fullName evidence="2">Uncharacterized protein</fullName>
    </submittedName>
</protein>
<feature type="region of interest" description="Disordered" evidence="1">
    <location>
        <begin position="1"/>
        <end position="54"/>
    </location>
</feature>
<dbReference type="Proteomes" id="UP001165060">
    <property type="component" value="Unassembled WGS sequence"/>
</dbReference>
<organism evidence="2 3">
    <name type="scientific">Tetraparma gracilis</name>
    <dbReference type="NCBI Taxonomy" id="2962635"/>
    <lineage>
        <taxon>Eukaryota</taxon>
        <taxon>Sar</taxon>
        <taxon>Stramenopiles</taxon>
        <taxon>Ochrophyta</taxon>
        <taxon>Bolidophyceae</taxon>
        <taxon>Parmales</taxon>
        <taxon>Triparmaceae</taxon>
        <taxon>Tetraparma</taxon>
    </lineage>
</organism>
<accession>A0ABQ6MNS3</accession>
<proteinExistence type="predicted"/>
<feature type="non-terminal residue" evidence="2">
    <location>
        <position position="54"/>
    </location>
</feature>
<gene>
    <name evidence="2" type="ORF">TeGR_g12070</name>
</gene>
<reference evidence="2 3" key="1">
    <citation type="journal article" date="2023" name="Commun. Biol.">
        <title>Genome analysis of Parmales, the sister group of diatoms, reveals the evolutionary specialization of diatoms from phago-mixotrophs to photoautotrophs.</title>
        <authorList>
            <person name="Ban H."/>
            <person name="Sato S."/>
            <person name="Yoshikawa S."/>
            <person name="Yamada K."/>
            <person name="Nakamura Y."/>
            <person name="Ichinomiya M."/>
            <person name="Sato N."/>
            <person name="Blanc-Mathieu R."/>
            <person name="Endo H."/>
            <person name="Kuwata A."/>
            <person name="Ogata H."/>
        </authorList>
    </citation>
    <scope>NUCLEOTIDE SEQUENCE [LARGE SCALE GENOMIC DNA]</scope>
</reference>